<proteinExistence type="predicted"/>
<evidence type="ECO:0000256" key="1">
    <source>
        <dbReference type="SAM" id="Phobius"/>
    </source>
</evidence>
<evidence type="ECO:0000313" key="3">
    <source>
        <dbReference type="Proteomes" id="UP000198748"/>
    </source>
</evidence>
<reference evidence="3" key="1">
    <citation type="submission" date="2016-10" db="EMBL/GenBank/DDBJ databases">
        <authorList>
            <person name="Varghese N."/>
            <person name="Submissions S."/>
        </authorList>
    </citation>
    <scope>NUCLEOTIDE SEQUENCE [LARGE SCALE GENOMIC DNA]</scope>
    <source>
        <strain evidence="3">DSM 25329</strain>
    </source>
</reference>
<evidence type="ECO:0000313" key="2">
    <source>
        <dbReference type="EMBL" id="SDG32491.1"/>
    </source>
</evidence>
<keyword evidence="3" id="KW-1185">Reference proteome</keyword>
<dbReference type="Proteomes" id="UP000198748">
    <property type="component" value="Unassembled WGS sequence"/>
</dbReference>
<organism evidence="2 3">
    <name type="scientific">Dyadobacter soli</name>
    <dbReference type="NCBI Taxonomy" id="659014"/>
    <lineage>
        <taxon>Bacteria</taxon>
        <taxon>Pseudomonadati</taxon>
        <taxon>Bacteroidota</taxon>
        <taxon>Cytophagia</taxon>
        <taxon>Cytophagales</taxon>
        <taxon>Spirosomataceae</taxon>
        <taxon>Dyadobacter</taxon>
    </lineage>
</organism>
<dbReference type="EMBL" id="FNAN01000017">
    <property type="protein sequence ID" value="SDG32491.1"/>
    <property type="molecule type" value="Genomic_DNA"/>
</dbReference>
<accession>A0A1G7TBC0</accession>
<gene>
    <name evidence="2" type="ORF">SAMN04487996_117157</name>
</gene>
<dbReference type="Pfam" id="PF13571">
    <property type="entry name" value="DUF4133"/>
    <property type="match status" value="1"/>
</dbReference>
<dbReference type="InterPro" id="IPR025407">
    <property type="entry name" value="DUF4133"/>
</dbReference>
<dbReference type="RefSeq" id="WP_090155961.1">
    <property type="nucleotide sequence ID" value="NZ_FNAN01000017.1"/>
</dbReference>
<keyword evidence="1" id="KW-1133">Transmembrane helix</keyword>
<name>A0A1G7TBC0_9BACT</name>
<feature type="transmembrane region" description="Helical" evidence="1">
    <location>
        <begin position="26"/>
        <end position="46"/>
    </location>
</feature>
<keyword evidence="1" id="KW-0472">Membrane</keyword>
<protein>
    <recommendedName>
        <fullName evidence="4">DUF4133 domain-containing protein</fullName>
    </recommendedName>
</protein>
<dbReference type="STRING" id="659014.SAMN04487996_117157"/>
<evidence type="ECO:0008006" key="4">
    <source>
        <dbReference type="Google" id="ProtNLM"/>
    </source>
</evidence>
<sequence length="113" mass="12433">MASTSVYQINKGINTSIEFKGLKAQYIWYMGGAAIVLFAIYTLLYICGIRSYICVGIVVCLGIPMIMGIYHLSSAYGEHGVTKMLARRSIPKNVKSNSRRIFKTSTINGKVTG</sequence>
<feature type="transmembrane region" description="Helical" evidence="1">
    <location>
        <begin position="53"/>
        <end position="72"/>
    </location>
</feature>
<dbReference type="OrthoDB" id="1273979at2"/>
<dbReference type="AlphaFoldDB" id="A0A1G7TBC0"/>
<keyword evidence="1" id="KW-0812">Transmembrane</keyword>